<feature type="region of interest" description="Disordered" evidence="1">
    <location>
        <begin position="1"/>
        <end position="20"/>
    </location>
</feature>
<proteinExistence type="predicted"/>
<reference evidence="2" key="2">
    <citation type="journal article" date="2015" name="Data Brief">
        <title>Shoot transcriptome of the giant reed, Arundo donax.</title>
        <authorList>
            <person name="Barrero R.A."/>
            <person name="Guerrero F.D."/>
            <person name="Moolhuijzen P."/>
            <person name="Goolsby J.A."/>
            <person name="Tidwell J."/>
            <person name="Bellgard S.E."/>
            <person name="Bellgard M.I."/>
        </authorList>
    </citation>
    <scope>NUCLEOTIDE SEQUENCE</scope>
    <source>
        <tissue evidence="2">Shoot tissue taken approximately 20 cm above the soil surface</tissue>
    </source>
</reference>
<organism evidence="2">
    <name type="scientific">Arundo donax</name>
    <name type="common">Giant reed</name>
    <name type="synonym">Donax arundinaceus</name>
    <dbReference type="NCBI Taxonomy" id="35708"/>
    <lineage>
        <taxon>Eukaryota</taxon>
        <taxon>Viridiplantae</taxon>
        <taxon>Streptophyta</taxon>
        <taxon>Embryophyta</taxon>
        <taxon>Tracheophyta</taxon>
        <taxon>Spermatophyta</taxon>
        <taxon>Magnoliopsida</taxon>
        <taxon>Liliopsida</taxon>
        <taxon>Poales</taxon>
        <taxon>Poaceae</taxon>
        <taxon>PACMAD clade</taxon>
        <taxon>Arundinoideae</taxon>
        <taxon>Arundineae</taxon>
        <taxon>Arundo</taxon>
    </lineage>
</organism>
<evidence type="ECO:0000313" key="2">
    <source>
        <dbReference type="EMBL" id="JAD23483.1"/>
    </source>
</evidence>
<reference evidence="2" key="1">
    <citation type="submission" date="2014-09" db="EMBL/GenBank/DDBJ databases">
        <authorList>
            <person name="Magalhaes I.L.F."/>
            <person name="Oliveira U."/>
            <person name="Santos F.R."/>
            <person name="Vidigal T.H.D.A."/>
            <person name="Brescovit A.D."/>
            <person name="Santos A.J."/>
        </authorList>
    </citation>
    <scope>NUCLEOTIDE SEQUENCE</scope>
    <source>
        <tissue evidence="2">Shoot tissue taken approximately 20 cm above the soil surface</tissue>
    </source>
</reference>
<sequence length="59" mass="5768">MSDPWCSDWSYGTTGSGGGTCPFPRSAGCARSSSQCCPTASGGAPAASPGVPEQRSSPA</sequence>
<protein>
    <submittedName>
        <fullName evidence="2">Uncharacterized protein</fullName>
    </submittedName>
</protein>
<feature type="region of interest" description="Disordered" evidence="1">
    <location>
        <begin position="37"/>
        <end position="59"/>
    </location>
</feature>
<dbReference type="EMBL" id="GBRH01274412">
    <property type="protein sequence ID" value="JAD23483.1"/>
    <property type="molecule type" value="Transcribed_RNA"/>
</dbReference>
<evidence type="ECO:0000256" key="1">
    <source>
        <dbReference type="SAM" id="MobiDB-lite"/>
    </source>
</evidence>
<accession>A0A0A8YD52</accession>
<dbReference type="AlphaFoldDB" id="A0A0A8YD52"/>
<name>A0A0A8YD52_ARUDO</name>
<feature type="compositionally biased region" description="Low complexity" evidence="1">
    <location>
        <begin position="40"/>
        <end position="50"/>
    </location>
</feature>